<reference evidence="1 2" key="1">
    <citation type="submission" date="2021-07" db="EMBL/GenBank/DDBJ databases">
        <authorList>
            <person name="Imarazene B."/>
            <person name="Zahm M."/>
            <person name="Klopp C."/>
            <person name="Cabau C."/>
            <person name="Beille S."/>
            <person name="Jouanno E."/>
            <person name="Castinel A."/>
            <person name="Lluch J."/>
            <person name="Gil L."/>
            <person name="Kuchtly C."/>
            <person name="Lopez Roques C."/>
            <person name="Donnadieu C."/>
            <person name="Parrinello H."/>
            <person name="Journot L."/>
            <person name="Du K."/>
            <person name="Schartl M."/>
            <person name="Retaux S."/>
            <person name="Guiguen Y."/>
        </authorList>
    </citation>
    <scope>NUCLEOTIDE SEQUENCE [LARGE SCALE GENOMIC DNA]</scope>
    <source>
        <strain evidence="1">Pach_M1</strain>
        <tissue evidence="1">Testis</tissue>
    </source>
</reference>
<organism evidence="1 2">
    <name type="scientific">Astyanax mexicanus</name>
    <name type="common">Blind cave fish</name>
    <name type="synonym">Astyanax fasciatus mexicanus</name>
    <dbReference type="NCBI Taxonomy" id="7994"/>
    <lineage>
        <taxon>Eukaryota</taxon>
        <taxon>Metazoa</taxon>
        <taxon>Chordata</taxon>
        <taxon>Craniata</taxon>
        <taxon>Vertebrata</taxon>
        <taxon>Euteleostomi</taxon>
        <taxon>Actinopterygii</taxon>
        <taxon>Neopterygii</taxon>
        <taxon>Teleostei</taxon>
        <taxon>Ostariophysi</taxon>
        <taxon>Characiformes</taxon>
        <taxon>Characoidei</taxon>
        <taxon>Acestrorhamphidae</taxon>
        <taxon>Acestrorhamphinae</taxon>
        <taxon>Astyanax</taxon>
    </lineage>
</organism>
<dbReference type="AlphaFoldDB" id="A0A8T2M2D8"/>
<dbReference type="EMBL" id="JAICCE010000004">
    <property type="protein sequence ID" value="KAG9278169.1"/>
    <property type="molecule type" value="Genomic_DNA"/>
</dbReference>
<evidence type="ECO:0000313" key="2">
    <source>
        <dbReference type="Proteomes" id="UP000752171"/>
    </source>
</evidence>
<dbReference type="Proteomes" id="UP000752171">
    <property type="component" value="Unassembled WGS sequence"/>
</dbReference>
<comment type="caution">
    <text evidence="1">The sequence shown here is derived from an EMBL/GenBank/DDBJ whole genome shotgun (WGS) entry which is preliminary data.</text>
</comment>
<gene>
    <name evidence="1" type="ORF">AMEX_G5987</name>
</gene>
<protein>
    <submittedName>
        <fullName evidence="1">Uncharacterized protein</fullName>
    </submittedName>
</protein>
<sequence>MESCKFTIFSCNKAQVPWTLMDPAGRSLDLQTGFYPVKCHCWRPLCAPHLTERLFFIRLGPTATACEGKLVPG</sequence>
<accession>A0A8T2M2D8</accession>
<proteinExistence type="predicted"/>
<name>A0A8T2M2D8_ASTMX</name>
<evidence type="ECO:0000313" key="1">
    <source>
        <dbReference type="EMBL" id="KAG9278169.1"/>
    </source>
</evidence>